<dbReference type="Pfam" id="PF02138">
    <property type="entry name" value="Beach"/>
    <property type="match status" value="1"/>
</dbReference>
<dbReference type="InterPro" id="IPR001680">
    <property type="entry name" value="WD40_rpt"/>
</dbReference>
<dbReference type="OMA" id="GVCHLIE"/>
<dbReference type="InterPro" id="IPR051944">
    <property type="entry name" value="BEACH_domain_protein"/>
</dbReference>
<dbReference type="PROSITE" id="PS00678">
    <property type="entry name" value="WD_REPEATS_1"/>
    <property type="match status" value="1"/>
</dbReference>
<dbReference type="OrthoDB" id="10018316at2759"/>
<dbReference type="PANTHER" id="PTHR46108">
    <property type="entry name" value="BLUE CHEESE"/>
    <property type="match status" value="1"/>
</dbReference>
<dbReference type="PROSITE" id="PS51783">
    <property type="entry name" value="PH_BEACH"/>
    <property type="match status" value="1"/>
</dbReference>
<dbReference type="SUPFAM" id="SSF50729">
    <property type="entry name" value="PH domain-like"/>
    <property type="match status" value="1"/>
</dbReference>
<dbReference type="EnsemblMetazoa" id="XM_038206102.1">
    <property type="protein sequence ID" value="XP_038062030.1"/>
    <property type="gene ID" value="LOC119732543"/>
</dbReference>
<dbReference type="SMART" id="SM01026">
    <property type="entry name" value="Beach"/>
    <property type="match status" value="1"/>
</dbReference>
<feature type="domain" description="BEACH" evidence="10">
    <location>
        <begin position="2431"/>
        <end position="2738"/>
    </location>
</feature>
<evidence type="ECO:0000259" key="9">
    <source>
        <dbReference type="PROSITE" id="PS50178"/>
    </source>
</evidence>
<dbReference type="PROSITE" id="PS50197">
    <property type="entry name" value="BEACH"/>
    <property type="match status" value="1"/>
</dbReference>
<dbReference type="Gene3D" id="2.130.10.10">
    <property type="entry name" value="YVTN repeat-like/Quinoprotein amine dehydrogenase"/>
    <property type="match status" value="1"/>
</dbReference>
<dbReference type="GeneID" id="119732543"/>
<dbReference type="Proteomes" id="UP000887568">
    <property type="component" value="Unplaced"/>
</dbReference>
<evidence type="ECO:0000256" key="5">
    <source>
        <dbReference type="ARBA" id="ARBA00022833"/>
    </source>
</evidence>
<feature type="repeat" description="WD" evidence="7">
    <location>
        <begin position="2879"/>
        <end position="2920"/>
    </location>
</feature>
<dbReference type="SMART" id="SM00064">
    <property type="entry name" value="FYVE"/>
    <property type="match status" value="1"/>
</dbReference>
<proteinExistence type="predicted"/>
<evidence type="ECO:0000259" key="10">
    <source>
        <dbReference type="PROSITE" id="PS50197"/>
    </source>
</evidence>
<keyword evidence="13" id="KW-1185">Reference proteome</keyword>
<dbReference type="InterPro" id="IPR013083">
    <property type="entry name" value="Znf_RING/FYVE/PHD"/>
</dbReference>
<feature type="compositionally biased region" description="Low complexity" evidence="8">
    <location>
        <begin position="565"/>
        <end position="580"/>
    </location>
</feature>
<dbReference type="InterPro" id="IPR000409">
    <property type="entry name" value="BEACH_dom"/>
</dbReference>
<dbReference type="Gene3D" id="1.10.1540.10">
    <property type="entry name" value="BEACH domain"/>
    <property type="match status" value="1"/>
</dbReference>
<evidence type="ECO:0000313" key="13">
    <source>
        <dbReference type="Proteomes" id="UP000887568"/>
    </source>
</evidence>
<dbReference type="InterPro" id="IPR011993">
    <property type="entry name" value="PH-like_dom_sf"/>
</dbReference>
<dbReference type="PROSITE" id="PS50082">
    <property type="entry name" value="WD_REPEATS_2"/>
    <property type="match status" value="1"/>
</dbReference>
<dbReference type="PROSITE" id="PS50178">
    <property type="entry name" value="ZF_FYVE"/>
    <property type="match status" value="1"/>
</dbReference>
<feature type="domain" description="BEACH-type PH" evidence="11">
    <location>
        <begin position="2277"/>
        <end position="2402"/>
    </location>
</feature>
<dbReference type="InterPro" id="IPR056252">
    <property type="entry name" value="Alfy-like_Arm-like"/>
</dbReference>
<dbReference type="InterPro" id="IPR036372">
    <property type="entry name" value="BEACH_dom_sf"/>
</dbReference>
<feature type="region of interest" description="Disordered" evidence="8">
    <location>
        <begin position="2232"/>
        <end position="2265"/>
    </location>
</feature>
<dbReference type="InterPro" id="IPR019775">
    <property type="entry name" value="WD40_repeat_CS"/>
</dbReference>
<evidence type="ECO:0008006" key="14">
    <source>
        <dbReference type="Google" id="ProtNLM"/>
    </source>
</evidence>
<evidence type="ECO:0000256" key="3">
    <source>
        <dbReference type="ARBA" id="ARBA00022737"/>
    </source>
</evidence>
<organism evidence="12 13">
    <name type="scientific">Patiria miniata</name>
    <name type="common">Bat star</name>
    <name type="synonym">Asterina miniata</name>
    <dbReference type="NCBI Taxonomy" id="46514"/>
    <lineage>
        <taxon>Eukaryota</taxon>
        <taxon>Metazoa</taxon>
        <taxon>Echinodermata</taxon>
        <taxon>Eleutherozoa</taxon>
        <taxon>Asterozoa</taxon>
        <taxon>Asteroidea</taxon>
        <taxon>Valvatacea</taxon>
        <taxon>Valvatida</taxon>
        <taxon>Asterinidae</taxon>
        <taxon>Patiria</taxon>
    </lineage>
</organism>
<dbReference type="Pfam" id="PF23295">
    <property type="entry name" value="Arm_4"/>
    <property type="match status" value="1"/>
</dbReference>
<dbReference type="SUPFAM" id="SSF57903">
    <property type="entry name" value="FYVE/PHD zinc finger"/>
    <property type="match status" value="1"/>
</dbReference>
<protein>
    <recommendedName>
        <fullName evidence="14">WD repeat and FYVE domain-containing protein 3</fullName>
    </recommendedName>
</protein>
<dbReference type="Gene3D" id="3.30.40.10">
    <property type="entry name" value="Zinc/RING finger domain, C3HC4 (zinc finger)"/>
    <property type="match status" value="1"/>
</dbReference>
<dbReference type="Gene3D" id="2.30.29.30">
    <property type="entry name" value="Pleckstrin-homology domain (PH domain)/Phosphotyrosine-binding domain (PTB)"/>
    <property type="match status" value="1"/>
</dbReference>
<dbReference type="RefSeq" id="XP_038062030.1">
    <property type="nucleotide sequence ID" value="XM_038206102.1"/>
</dbReference>
<keyword evidence="4 6" id="KW-0863">Zinc-finger</keyword>
<keyword evidence="5" id="KW-0862">Zinc</keyword>
<dbReference type="SUPFAM" id="SSF50978">
    <property type="entry name" value="WD40 repeat-like"/>
    <property type="match status" value="1"/>
</dbReference>
<evidence type="ECO:0000256" key="1">
    <source>
        <dbReference type="ARBA" id="ARBA00022574"/>
    </source>
</evidence>
<dbReference type="Pfam" id="PF01363">
    <property type="entry name" value="FYVE"/>
    <property type="match status" value="1"/>
</dbReference>
<dbReference type="FunFam" id="1.10.1540.10:FF:000002">
    <property type="entry name" value="WD repeat and FYVE domain containing 3"/>
    <property type="match status" value="1"/>
</dbReference>
<dbReference type="SUPFAM" id="SSF81837">
    <property type="entry name" value="BEACH domain"/>
    <property type="match status" value="1"/>
</dbReference>
<dbReference type="SMART" id="SM00320">
    <property type="entry name" value="WD40"/>
    <property type="match status" value="5"/>
</dbReference>
<feature type="domain" description="FYVE-type" evidence="9">
    <location>
        <begin position="3306"/>
        <end position="3366"/>
    </location>
</feature>
<dbReference type="Pfam" id="PF00400">
    <property type="entry name" value="WD40"/>
    <property type="match status" value="1"/>
</dbReference>
<feature type="compositionally biased region" description="Polar residues" evidence="8">
    <location>
        <begin position="3165"/>
        <end position="3181"/>
    </location>
</feature>
<sequence length="3377" mass="376869">MQQVQELTPLEKVEMCFTVFCFLKDSSDKSRVLLDEFRSCQGYIFLADFVLKLESMGDQESVHSLRNLVLLISSLTQCGYSELRPNSAIYEAPFQVQGFTLPQPSGNGNSVRNLQAFQVLQTIFLKANTRSLCSVILEVITNIYNSDNANYFILEPQHTMSQFIDRATTKSAEIQLKIFELLEFVVFNLNFVPYKELSSVSLLIKAGSDVGCLIRAIKCLLRILRHSGVYKDVYREVGLLAVMVTCLHRYAASLKDNQPDNKEDICSVPEVDVPELDEELAFLVMDCLTLLLHDNNDNATVFREYGGARCSHNLGPYIQCRQHALAIVQQLILSKDGEDDMGTLLGLMNSTPASQLQLKTDILQSLLNVLRDSHRSRTVFRKVGGFVYVTTVLVAMEASLSDSLREPWDTAPKDQVFTLLHVVFQTLAAAMRQEPANAKFFASEIRYETLTEEIRRLGCFSDVTELLPQAHCPAVSNDGSSNTEPFHNLFDIGGNPDHISDGLRSSCLLLRCLYDTAIDAFSSKSAQTPINSPASSHHVHDAFTPLPTPPSSPGKPRSTVRRLSPRSAGASPPSASSPLSPSAPPPPNHPTIVHPGAVLALLDLLPSVQCERDRKLALRLQMHIADVIQDLVKSERNQQVMCENGLPQRLLHLASAALADEEHPLHSNLQHMLERLASQALEPKDLRDFLRLGSPLNCKPLDECPNPASQSGYLDIPVSAISNVNAGNPSATGPATIITPEQFSFPAVSPDMSDTNSATSELSGKCSCNLCTTQGSVVPLTRVKCLVSMTTPRDVRLNSTSVTPAFAEFDMSAEGYGCLYLPSIAPQSTPSQTVVSVGMATTGDSANISGVGTGERAFPPQTGLTYSVWFCVDRYCTLDTSTHPVRLLTIVRNAISTENHSTCLRISIEGPERKLVINTSEEPLSKADDRPDNDPSAVRVFCPELAQEGKWHHLGVVFNKAVLKNSSVSLYVDGTHIHSHKMPYIQTHLPGTTSSPTNLTSVYAYVGTLAPQKSLSRLLWRLGPTHLFEDPLAASTLCAIYLLGPTNVGSFQAPRQEEFSSVRVDLSALQIPEEKIVIGIHAHALSVLTISKIRKTFNKFDSKSVAKQLGLSTHENSTPIRIIHNSACHLSGSGRSFGAVLIGNIGVRTFCPKPVASTLENIGGSAPLLGLIAMSTDVEGLYAAVKALVCVVKNNSPAMAEMERTRGYQILAFLLKKKKHLLNSHILHLTFSLVGTIDSGRETTIIPHRTAFEDLLCDLEVWHNAPYDLQRSLYDHFYELLTDSSEADKNRKMMRQLRMVNRLLYMLHDPTLTHATIQSIANLISVMLQGGSSSADLLSVGQFLASTLPNLSADERMVTLDELQCLVSDTDSQKGSRDNESMSEDWTGTISPHNIHLRNVLMDVILKLLFTPNTHNASPSMCEEILKILGYDWLLLFLQSHVHATTVIMGLRILVTMLYSQSAISKFRDGTFGGGWLDKTEAVLQNRMGVVLGFNLGKGKKGLQNREINQETCHMPGFTVLQWLLPRHASVPGIYFLLMAMSLGQQVRELPENCQLDLNSMWQFIFGIPTNQPLSGRVATNICTDAILVILAQIRAMLNHTIDPDEDIPWIQEYPVTLIQFLLYLYHNVPEFKPVCMSAPFLCGLASTMFPYTANTEQDYIHVEEYVIVPSEDSSELSSPSEEIKYLPGLGIPVFGIKSPDRYSNQSGNLANHPGRRYVMDFLRVIVMDSLSLPAPSKTPPVLDLLLEASPVRASPAQTSEFQTEVLANLMERLVAGDVLLEKEGALAIAAGGSFNNLINNVFYLSSRVVDKLWQGVFNHKSKDVFEFVVQLINQAKRRGSHGIPWDTIYHCMNRTVLYQLSRPHNTVADQYSLLESLHQITENRNLLFGHSNSEQEFGICLCHLLFSLTDDLSAGGMCLHCQSTEVNRTTQWHVDPMYPGSHSEGDCQERESTHAQEGQLLVRKASRRVWDELIASKKQFVEEIFKVTLPNSNAGTKGAVSVDLKIARSSMGETASKVWNSYITAEKRNSVRDQQVSSRLSSKVSTSFQLLSSSRKSKRESASFKFNLPSIQEASMWTFTHISIARDLVELQFNQHLESQQHLQRYITDEWSQMEMELTRERGLWGPPCGSELDKWILDMTEGPCRMRKKMLRNDMFYVNYPHQQEYDTLENPSKGRKPISFDSRKFWLRQRGRSLLDRGEGPVTEPVIDTDILMEGVEEEAGTREGLCPSSLVTKQGNSRLDKEWEDSETPDIETPVDKPEETKTDNQMILRLMEEGEKIRHMFRCARIQGLDTSEGLLLFCKEHFYVVDGFTLLSSREICDIDAVPAQHQDPIIPRASRGQRTYQKRTCSKFAYEDIREVHKRRYLLQPSAIEVFSADGRNYLLAFPRKVKNKVYARFVAEAPRLTDDTTSVAGQKRNVQVEGGSSFLGLGNLIGETTVTQRWERGEISNFKYLMALNTIAGRSYNDLMQYPVFPWILADYDSEELRLDKFSTFRDLSKPMGAQTEARLQQFRKRYDEWEDPTAFSPSLAGSVGEFQGETPPYYYGTHYSCAMIVASMMVRMEPFTKHFLRLQGGHFDLADRMFHSIKDAWLSASERNIADVKELTPEFFYLPELLTNHNNFDLGIKQNGVELGDIILPPWAKGDPREFIRMHREALECDFVSMHLHEWIDLIFGYKQQGKEAAEAHNVFHHLFYEGNVDIYSIDDPLKKNATIGFINNFGQIPKQLFKRPHPQKKVSNKIGDSSGNVIPIRRLFFNNLDTLRPSLQPLKELKGPVGQIIPSDRILLAVEQNKVLIPPVYNRFLAFGYADLSLRIGSYDSDKATTVFEGTQSGQILCAACPNTRMVITGGASTVVHVWQLEMRKERTKQLYLKQALYGHNDAVTCLAVSTAYNIIVSGSKDQTCLIWDLNRLMFVRQLRDLGAPVSAVAINNLTGDIATCAGAFLYLWSINGDPVASVNTSTGRDQRILCCAISELVEWNPLNVIMTGSSDGVVRMWSVEYVQVPDVSNSKRSSTSNIPQAVEALAPKVKDEDCTSESQSEDSQSVNSALIDDSEVSTPTKDSVDKVMSDSSPDDLSEGAPDYGTLKANRNSKISLEESRDYTSRPTPPSSLPVDGNYVDNQQGPGITLTQPGDLPTTTPDTLDSSSDQTSFTTADDMSDIINGNQGDDTDSISSRHLGNQGLRVENEVSPPSPMQRGEYVILSESDFDKYEDEYREREKMSASHRNKLKPGFKWQRQLVFRSKLTMHTAFERKDNAQPAAVTALAISRDHMKVFVGDERGRVFSWSVGDPQGKLMTDHWVKDESSDSCTACGTKFSLTERRHHCRSCGKLFCSKCSRFESAVPRLHINKPVRVCQACYNTLRLPKEPDSLFRL</sequence>
<evidence type="ECO:0000259" key="11">
    <source>
        <dbReference type="PROSITE" id="PS51783"/>
    </source>
</evidence>
<dbReference type="InterPro" id="IPR011011">
    <property type="entry name" value="Znf_FYVE_PHD"/>
</dbReference>
<dbReference type="Pfam" id="PF14844">
    <property type="entry name" value="PH_BEACH"/>
    <property type="match status" value="1"/>
</dbReference>
<dbReference type="PANTHER" id="PTHR46108:SF4">
    <property type="entry name" value="BLUE CHEESE"/>
    <property type="match status" value="1"/>
</dbReference>
<evidence type="ECO:0000256" key="6">
    <source>
        <dbReference type="PROSITE-ProRule" id="PRU00091"/>
    </source>
</evidence>
<dbReference type="CDD" id="cd06071">
    <property type="entry name" value="Beach"/>
    <property type="match status" value="1"/>
</dbReference>
<dbReference type="InterPro" id="IPR023362">
    <property type="entry name" value="PH-BEACH_dom"/>
</dbReference>
<dbReference type="SUPFAM" id="SSF49899">
    <property type="entry name" value="Concanavalin A-like lectins/glucanases"/>
    <property type="match status" value="1"/>
</dbReference>
<feature type="compositionally biased region" description="Low complexity" evidence="8">
    <location>
        <begin position="3131"/>
        <end position="3159"/>
    </location>
</feature>
<feature type="region of interest" description="Disordered" evidence="8">
    <location>
        <begin position="526"/>
        <end position="591"/>
    </location>
</feature>
<dbReference type="InterPro" id="IPR013320">
    <property type="entry name" value="ConA-like_dom_sf"/>
</dbReference>
<keyword evidence="2" id="KW-0479">Metal-binding</keyword>
<feature type="compositionally biased region" description="Polar residues" evidence="8">
    <location>
        <begin position="526"/>
        <end position="535"/>
    </location>
</feature>
<dbReference type="InterPro" id="IPR015943">
    <property type="entry name" value="WD40/YVTN_repeat-like_dom_sf"/>
</dbReference>
<dbReference type="Gene3D" id="1.25.10.10">
    <property type="entry name" value="Leucine-rich Repeat Variant"/>
    <property type="match status" value="1"/>
</dbReference>
<name>A0A914ADL9_PATMI</name>
<feature type="compositionally biased region" description="Polar residues" evidence="8">
    <location>
        <begin position="3039"/>
        <end position="3051"/>
    </location>
</feature>
<dbReference type="CTD" id="23001"/>
<dbReference type="InterPro" id="IPR017455">
    <property type="entry name" value="Znf_FYVE-rel"/>
</dbReference>
<dbReference type="InterPro" id="IPR000306">
    <property type="entry name" value="Znf_FYVE"/>
</dbReference>
<evidence type="ECO:0000256" key="7">
    <source>
        <dbReference type="PROSITE-ProRule" id="PRU00221"/>
    </source>
</evidence>
<keyword evidence="1 7" id="KW-0853">WD repeat</keyword>
<evidence type="ECO:0000256" key="8">
    <source>
        <dbReference type="SAM" id="MobiDB-lite"/>
    </source>
</evidence>
<dbReference type="InterPro" id="IPR036322">
    <property type="entry name" value="WD40_repeat_dom_sf"/>
</dbReference>
<accession>A0A914ADL9</accession>
<evidence type="ECO:0000256" key="4">
    <source>
        <dbReference type="ARBA" id="ARBA00022771"/>
    </source>
</evidence>
<evidence type="ECO:0000313" key="12">
    <source>
        <dbReference type="EnsemblMetazoa" id="XP_038062030.1"/>
    </source>
</evidence>
<evidence type="ECO:0000256" key="2">
    <source>
        <dbReference type="ARBA" id="ARBA00022723"/>
    </source>
</evidence>
<dbReference type="InterPro" id="IPR011989">
    <property type="entry name" value="ARM-like"/>
</dbReference>
<reference evidence="12" key="1">
    <citation type="submission" date="2022-11" db="UniProtKB">
        <authorList>
            <consortium name="EnsemblMetazoa"/>
        </authorList>
    </citation>
    <scope>IDENTIFICATION</scope>
</reference>
<dbReference type="InterPro" id="IPR031570">
    <property type="entry name" value="NBEA/BDCP_DUF4704"/>
</dbReference>
<dbReference type="CDD" id="cd15719">
    <property type="entry name" value="FYVE_WDFY3"/>
    <property type="match status" value="1"/>
</dbReference>
<dbReference type="GO" id="GO:0008270">
    <property type="term" value="F:zinc ion binding"/>
    <property type="evidence" value="ECO:0007669"/>
    <property type="project" value="UniProtKB-KW"/>
</dbReference>
<feature type="region of interest" description="Disordered" evidence="8">
    <location>
        <begin position="3026"/>
        <end position="3199"/>
    </location>
</feature>
<dbReference type="PROSITE" id="PS50294">
    <property type="entry name" value="WD_REPEATS_REGION"/>
    <property type="match status" value="1"/>
</dbReference>
<dbReference type="Pfam" id="PF15787">
    <property type="entry name" value="DUF4704"/>
    <property type="match status" value="1"/>
</dbReference>
<keyword evidence="3" id="KW-0677">Repeat</keyword>
<dbReference type="CDD" id="cd01201">
    <property type="entry name" value="PH_BEACH"/>
    <property type="match status" value="1"/>
</dbReference>